<sequence length="152" mass="16929">MTITIDQIKSLRDQVGAGILECRKALEEAGGDEKKALQILKKRGVEIAEKKQERETKQGLLETYSHQGGKVVSVVELLCETDFVARNEEFQDLAHELAMQVAAMSPKSVEGLLEQEYIRDSSKKVSDLLNNLISKIGENIKIGRIARYSLGE</sequence>
<proteinExistence type="inferred from homology"/>
<evidence type="ECO:0000256" key="2">
    <source>
        <dbReference type="ARBA" id="ARBA00016956"/>
    </source>
</evidence>
<comment type="caution">
    <text evidence="7">The sequence shown here is derived from an EMBL/GenBank/DDBJ whole genome shotgun (WGS) entry which is preliminary data.</text>
</comment>
<keyword evidence="4 5" id="KW-0648">Protein biosynthesis</keyword>
<dbReference type="Pfam" id="PF00889">
    <property type="entry name" value="EF_TS"/>
    <property type="match status" value="1"/>
</dbReference>
<dbReference type="SUPFAM" id="SSF46934">
    <property type="entry name" value="UBA-like"/>
    <property type="match status" value="1"/>
</dbReference>
<evidence type="ECO:0000313" key="7">
    <source>
        <dbReference type="EMBL" id="PIQ70417.1"/>
    </source>
</evidence>
<evidence type="ECO:0000313" key="8">
    <source>
        <dbReference type="Proteomes" id="UP000231371"/>
    </source>
</evidence>
<dbReference type="Gene3D" id="1.10.8.10">
    <property type="entry name" value="DNA helicase RuvA subunit, C-terminal domain"/>
    <property type="match status" value="1"/>
</dbReference>
<feature type="domain" description="Translation elongation factor EFTs/EF1B dimerisation" evidence="6">
    <location>
        <begin position="73"/>
        <end position="149"/>
    </location>
</feature>
<name>A0A2H0KGR4_9BACT</name>
<keyword evidence="5" id="KW-0963">Cytoplasm</keyword>
<reference evidence="7 8" key="1">
    <citation type="submission" date="2017-09" db="EMBL/GenBank/DDBJ databases">
        <title>Depth-based differentiation of microbial function through sediment-hosted aquifers and enrichment of novel symbionts in the deep terrestrial subsurface.</title>
        <authorList>
            <person name="Probst A.J."/>
            <person name="Ladd B."/>
            <person name="Jarett J.K."/>
            <person name="Geller-Mcgrath D.E."/>
            <person name="Sieber C.M."/>
            <person name="Emerson J.B."/>
            <person name="Anantharaman K."/>
            <person name="Thomas B.C."/>
            <person name="Malmstrom R."/>
            <person name="Stieglmeier M."/>
            <person name="Klingl A."/>
            <person name="Woyke T."/>
            <person name="Ryan C.M."/>
            <person name="Banfield J.F."/>
        </authorList>
    </citation>
    <scope>NUCLEOTIDE SEQUENCE [LARGE SCALE GENOMIC DNA]</scope>
    <source>
        <strain evidence="7">CG11_big_fil_rev_8_21_14_0_20_40_12</strain>
    </source>
</reference>
<dbReference type="SUPFAM" id="SSF54713">
    <property type="entry name" value="Elongation factor Ts (EF-Ts), dimerisation domain"/>
    <property type="match status" value="1"/>
</dbReference>
<dbReference type="NCBIfam" id="TIGR00116">
    <property type="entry name" value="tsf"/>
    <property type="match status" value="1"/>
</dbReference>
<dbReference type="GO" id="GO:0003746">
    <property type="term" value="F:translation elongation factor activity"/>
    <property type="evidence" value="ECO:0007669"/>
    <property type="project" value="UniProtKB-UniRule"/>
</dbReference>
<dbReference type="InterPro" id="IPR014039">
    <property type="entry name" value="Transl_elong_EFTs/EF1B_dimer"/>
</dbReference>
<dbReference type="FunFam" id="1.10.8.10:FF:000001">
    <property type="entry name" value="Elongation factor Ts"/>
    <property type="match status" value="1"/>
</dbReference>
<evidence type="ECO:0000259" key="6">
    <source>
        <dbReference type="Pfam" id="PF00889"/>
    </source>
</evidence>
<dbReference type="GO" id="GO:0005737">
    <property type="term" value="C:cytoplasm"/>
    <property type="evidence" value="ECO:0007669"/>
    <property type="project" value="UniProtKB-SubCell"/>
</dbReference>
<dbReference type="HAMAP" id="MF_00050">
    <property type="entry name" value="EF_Ts"/>
    <property type="match status" value="1"/>
</dbReference>
<comment type="similarity">
    <text evidence="1 5">Belongs to the EF-Ts family.</text>
</comment>
<feature type="region of interest" description="Involved in Mg(2+) ion dislocation from EF-Tu" evidence="5">
    <location>
        <begin position="81"/>
        <end position="84"/>
    </location>
</feature>
<dbReference type="PANTHER" id="PTHR11741">
    <property type="entry name" value="ELONGATION FACTOR TS"/>
    <property type="match status" value="1"/>
</dbReference>
<organism evidence="7 8">
    <name type="scientific">Candidatus Shapirobacteria bacterium CG11_big_fil_rev_8_21_14_0_20_40_12</name>
    <dbReference type="NCBI Taxonomy" id="1974889"/>
    <lineage>
        <taxon>Bacteria</taxon>
        <taxon>Candidatus Shapironibacteriota</taxon>
    </lineage>
</organism>
<evidence type="ECO:0000256" key="1">
    <source>
        <dbReference type="ARBA" id="ARBA00005532"/>
    </source>
</evidence>
<dbReference type="Proteomes" id="UP000231371">
    <property type="component" value="Unassembled WGS sequence"/>
</dbReference>
<comment type="function">
    <text evidence="5">Associates with the EF-Tu.GDP complex and induces the exchange of GDP to GTP. It remains bound to the aminoacyl-tRNA.EF-Tu.GTP complex up to the GTP hydrolysis stage on the ribosome.</text>
</comment>
<gene>
    <name evidence="5 7" type="primary">tsf</name>
    <name evidence="7" type="ORF">COV89_00510</name>
</gene>
<dbReference type="InterPro" id="IPR036402">
    <property type="entry name" value="EF-Ts_dimer_sf"/>
</dbReference>
<dbReference type="AlphaFoldDB" id="A0A2H0KGR4"/>
<dbReference type="CDD" id="cd14275">
    <property type="entry name" value="UBA_EF-Ts"/>
    <property type="match status" value="1"/>
</dbReference>
<evidence type="ECO:0000256" key="4">
    <source>
        <dbReference type="ARBA" id="ARBA00022917"/>
    </source>
</evidence>
<comment type="subcellular location">
    <subcellularLocation>
        <location evidence="5">Cytoplasm</location>
    </subcellularLocation>
</comment>
<keyword evidence="3 5" id="KW-0251">Elongation factor</keyword>
<evidence type="ECO:0000256" key="5">
    <source>
        <dbReference type="HAMAP-Rule" id="MF_00050"/>
    </source>
</evidence>
<evidence type="ECO:0000256" key="3">
    <source>
        <dbReference type="ARBA" id="ARBA00022768"/>
    </source>
</evidence>
<protein>
    <recommendedName>
        <fullName evidence="2 5">Elongation factor Ts</fullName>
        <shortName evidence="5">EF-Ts</shortName>
    </recommendedName>
</protein>
<accession>A0A2H0KGR4</accession>
<dbReference type="InterPro" id="IPR009060">
    <property type="entry name" value="UBA-like_sf"/>
</dbReference>
<dbReference type="Gene3D" id="3.30.479.20">
    <property type="entry name" value="Elongation factor Ts, dimerisation domain"/>
    <property type="match status" value="1"/>
</dbReference>
<dbReference type="InterPro" id="IPR001816">
    <property type="entry name" value="Transl_elong_EFTs/EF1B"/>
</dbReference>
<dbReference type="PANTHER" id="PTHR11741:SF0">
    <property type="entry name" value="ELONGATION FACTOR TS, MITOCHONDRIAL"/>
    <property type="match status" value="1"/>
</dbReference>
<dbReference type="EMBL" id="PCVI01000010">
    <property type="protein sequence ID" value="PIQ70417.1"/>
    <property type="molecule type" value="Genomic_DNA"/>
</dbReference>